<feature type="domain" description="NAD-dependent epimerase/dehydratase" evidence="2">
    <location>
        <begin position="3"/>
        <end position="212"/>
    </location>
</feature>
<dbReference type="InterPro" id="IPR001509">
    <property type="entry name" value="Epimerase_deHydtase"/>
</dbReference>
<dbReference type="PANTHER" id="PTHR11092">
    <property type="entry name" value="SUGAR NUCLEOTIDE EPIMERASE RELATED"/>
    <property type="match status" value="1"/>
</dbReference>
<dbReference type="InterPro" id="IPR013549">
    <property type="entry name" value="DUF1731"/>
</dbReference>
<comment type="similarity">
    <text evidence="1">Belongs to the NAD(P)-dependent epimerase/dehydratase family. SDR39U1 subfamily.</text>
</comment>
<dbReference type="Pfam" id="PF08338">
    <property type="entry name" value="DUF1731"/>
    <property type="match status" value="1"/>
</dbReference>
<gene>
    <name evidence="4" type="ORF">IV500_18975</name>
</gene>
<dbReference type="InterPro" id="IPR036291">
    <property type="entry name" value="NAD(P)-bd_dom_sf"/>
</dbReference>
<evidence type="ECO:0000259" key="3">
    <source>
        <dbReference type="Pfam" id="PF08338"/>
    </source>
</evidence>
<dbReference type="PANTHER" id="PTHR11092:SF0">
    <property type="entry name" value="EPIMERASE FAMILY PROTEIN SDR39U1"/>
    <property type="match status" value="1"/>
</dbReference>
<accession>A0A931CUZ7</accession>
<protein>
    <submittedName>
        <fullName evidence="4">TIGR01777 family protein</fullName>
    </submittedName>
</protein>
<keyword evidence="5" id="KW-1185">Reference proteome</keyword>
<dbReference type="Gene3D" id="3.40.50.720">
    <property type="entry name" value="NAD(P)-binding Rossmann-like Domain"/>
    <property type="match status" value="1"/>
</dbReference>
<dbReference type="SUPFAM" id="SSF51735">
    <property type="entry name" value="NAD(P)-binding Rossmann-fold domains"/>
    <property type="match status" value="1"/>
</dbReference>
<reference evidence="4 5" key="1">
    <citation type="submission" date="2020-11" db="EMBL/GenBank/DDBJ databases">
        <title>Arthrobacter antarcticus sp. nov., isolated from Antarctic Soil.</title>
        <authorList>
            <person name="Li J."/>
        </authorList>
    </citation>
    <scope>NUCLEOTIDE SEQUENCE [LARGE SCALE GENOMIC DNA]</scope>
    <source>
        <strain evidence="4 5">Z1-20</strain>
    </source>
</reference>
<name>A0A931CUZ7_9MICC</name>
<dbReference type="NCBIfam" id="TIGR01777">
    <property type="entry name" value="yfcH"/>
    <property type="match status" value="1"/>
</dbReference>
<dbReference type="Proteomes" id="UP000655366">
    <property type="component" value="Unassembled WGS sequence"/>
</dbReference>
<comment type="caution">
    <text evidence="4">The sequence shown here is derived from an EMBL/GenBank/DDBJ whole genome shotgun (WGS) entry which is preliminary data.</text>
</comment>
<evidence type="ECO:0000313" key="5">
    <source>
        <dbReference type="Proteomes" id="UP000655366"/>
    </source>
</evidence>
<proteinExistence type="inferred from homology"/>
<evidence type="ECO:0000259" key="2">
    <source>
        <dbReference type="Pfam" id="PF01370"/>
    </source>
</evidence>
<dbReference type="AlphaFoldDB" id="A0A931CUZ7"/>
<evidence type="ECO:0000313" key="4">
    <source>
        <dbReference type="EMBL" id="MBG0741451.1"/>
    </source>
</evidence>
<sequence>MRILISGASGLLGSASCVALTRAGHHVIKLVRRQSQGPDEVQWDPAGQELDPRQLEGIEAVINLSGAGLANRPWTRSYIETLYESRVDPTRTLVRAMARMDTPPSVFLSQSATGYYGESDATPVDESFPSAEKSLLADICRRWEDAASAAPQEVRTVLMRTGVVVARRGGAIGKLLLPMKVGLGGPLGSGRQYWPWISLPDYVSAMEFLLHNDIHGPVNFCAPEPVQVGTLTAELGKALGKPSRLRVPKLVLTTLLGKMAEEMLLTSIRAVPGVLLEHGFTFQHPTAAVVAAWVTGSAESPVA</sequence>
<feature type="domain" description="DUF1731" evidence="3">
    <location>
        <begin position="247"/>
        <end position="287"/>
    </location>
</feature>
<dbReference type="EMBL" id="JADNYM010000030">
    <property type="protein sequence ID" value="MBG0741451.1"/>
    <property type="molecule type" value="Genomic_DNA"/>
</dbReference>
<evidence type="ECO:0000256" key="1">
    <source>
        <dbReference type="ARBA" id="ARBA00009353"/>
    </source>
</evidence>
<dbReference type="RefSeq" id="WP_196398385.1">
    <property type="nucleotide sequence ID" value="NZ_JADNYM010000030.1"/>
</dbReference>
<dbReference type="InterPro" id="IPR010099">
    <property type="entry name" value="SDR39U1"/>
</dbReference>
<organism evidence="4 5">
    <name type="scientific">Arthrobacter terrae</name>
    <dbReference type="NCBI Taxonomy" id="2935737"/>
    <lineage>
        <taxon>Bacteria</taxon>
        <taxon>Bacillati</taxon>
        <taxon>Actinomycetota</taxon>
        <taxon>Actinomycetes</taxon>
        <taxon>Micrococcales</taxon>
        <taxon>Micrococcaceae</taxon>
        <taxon>Arthrobacter</taxon>
    </lineage>
</organism>
<dbReference type="PROSITE" id="PS51257">
    <property type="entry name" value="PROKAR_LIPOPROTEIN"/>
    <property type="match status" value="1"/>
</dbReference>
<dbReference type="Pfam" id="PF01370">
    <property type="entry name" value="Epimerase"/>
    <property type="match status" value="1"/>
</dbReference>